<organism evidence="2 3">
    <name type="scientific">Sutterella parvirubra YIT 11816</name>
    <dbReference type="NCBI Taxonomy" id="762967"/>
    <lineage>
        <taxon>Bacteria</taxon>
        <taxon>Pseudomonadati</taxon>
        <taxon>Pseudomonadota</taxon>
        <taxon>Betaproteobacteria</taxon>
        <taxon>Burkholderiales</taxon>
        <taxon>Sutterellaceae</taxon>
        <taxon>Sutterella</taxon>
    </lineage>
</organism>
<gene>
    <name evidence="2" type="ORF">HMPREF9440_01136</name>
</gene>
<protein>
    <submittedName>
        <fullName evidence="2">Uncharacterized protein</fullName>
    </submittedName>
</protein>
<dbReference type="AlphaFoldDB" id="H3KEH2"/>
<evidence type="ECO:0000313" key="3">
    <source>
        <dbReference type="Proteomes" id="UP000004956"/>
    </source>
</evidence>
<dbReference type="HOGENOM" id="CLU_2810886_0_0_4"/>
<dbReference type="EMBL" id="AFBQ01000154">
    <property type="protein sequence ID" value="EHY31492.1"/>
    <property type="molecule type" value="Genomic_DNA"/>
</dbReference>
<keyword evidence="3" id="KW-1185">Reference proteome</keyword>
<evidence type="ECO:0000256" key="1">
    <source>
        <dbReference type="SAM" id="MobiDB-lite"/>
    </source>
</evidence>
<feature type="region of interest" description="Disordered" evidence="1">
    <location>
        <begin position="1"/>
        <end position="21"/>
    </location>
</feature>
<feature type="compositionally biased region" description="Basic and acidic residues" evidence="1">
    <location>
        <begin position="1"/>
        <end position="12"/>
    </location>
</feature>
<name>H3KEH2_9BURK</name>
<reference evidence="2 3" key="1">
    <citation type="submission" date="2011-11" db="EMBL/GenBank/DDBJ databases">
        <authorList>
            <person name="Weinstock G."/>
            <person name="Sodergren E."/>
            <person name="Clifton S."/>
            <person name="Fulton L."/>
            <person name="Fulton B."/>
            <person name="Courtney L."/>
            <person name="Fronick C."/>
            <person name="Harrison M."/>
            <person name="Strong C."/>
            <person name="Farmer C."/>
            <person name="Delahaunty K."/>
            <person name="Markovic C."/>
            <person name="Hall O."/>
            <person name="Minx P."/>
            <person name="Tomlinson C."/>
            <person name="Mitreva M."/>
            <person name="Hou S."/>
            <person name="Chen J."/>
            <person name="Wollam A."/>
            <person name="Pepin K.H."/>
            <person name="Johnson M."/>
            <person name="Bhonagiri V."/>
            <person name="Zhang X."/>
            <person name="Suruliraj S."/>
            <person name="Warren W."/>
            <person name="Chinwalla A."/>
            <person name="Mardis E.R."/>
            <person name="Wilson R.K."/>
        </authorList>
    </citation>
    <scope>NUCLEOTIDE SEQUENCE [LARGE SCALE GENOMIC DNA]</scope>
    <source>
        <strain evidence="2 3">YIT 11816</strain>
    </source>
</reference>
<comment type="caution">
    <text evidence="2">The sequence shown here is derived from an EMBL/GenBank/DDBJ whole genome shotgun (WGS) entry which is preliminary data.</text>
</comment>
<proteinExistence type="predicted"/>
<evidence type="ECO:0000313" key="2">
    <source>
        <dbReference type="EMBL" id="EHY31492.1"/>
    </source>
</evidence>
<accession>H3KEH2</accession>
<dbReference type="Proteomes" id="UP000004956">
    <property type="component" value="Unassembled WGS sequence"/>
</dbReference>
<dbReference type="STRING" id="762967.HMPREF9440_01136"/>
<sequence>MGVVNGREESGRDGGFAPVRGTSAFVEPKFSKRTPARSLRAAKRTARICKERRLGDAMGAMGRDGTL</sequence>